<accession>A0ABM1MQJ0</accession>
<dbReference type="RefSeq" id="XP_017776840.1">
    <property type="nucleotide sequence ID" value="XM_017921351.1"/>
</dbReference>
<dbReference type="Pfam" id="PF14868">
    <property type="entry name" value="DUF4487"/>
    <property type="match status" value="1"/>
</dbReference>
<dbReference type="InterPro" id="IPR027902">
    <property type="entry name" value="DUF4487"/>
</dbReference>
<dbReference type="PANTHER" id="PTHR16071:SF2">
    <property type="entry name" value="FIGNL1-INTERACTING REGULATOR OF RECOMBINATION AND MITOSIS"/>
    <property type="match status" value="1"/>
</dbReference>
<evidence type="ECO:0000313" key="2">
    <source>
        <dbReference type="RefSeq" id="XP_017776840.1"/>
    </source>
</evidence>
<organism evidence="1 2">
    <name type="scientific">Nicrophorus vespilloides</name>
    <name type="common">Boreal carrion beetle</name>
    <dbReference type="NCBI Taxonomy" id="110193"/>
    <lineage>
        <taxon>Eukaryota</taxon>
        <taxon>Metazoa</taxon>
        <taxon>Ecdysozoa</taxon>
        <taxon>Arthropoda</taxon>
        <taxon>Hexapoda</taxon>
        <taxon>Insecta</taxon>
        <taxon>Pterygota</taxon>
        <taxon>Neoptera</taxon>
        <taxon>Endopterygota</taxon>
        <taxon>Coleoptera</taxon>
        <taxon>Polyphaga</taxon>
        <taxon>Staphyliniformia</taxon>
        <taxon>Silphidae</taxon>
        <taxon>Nicrophorinae</taxon>
        <taxon>Nicrophorus</taxon>
    </lineage>
</organism>
<dbReference type="PANTHER" id="PTHR16071">
    <property type="entry name" value="CHROMOSOME 1 OPEN READING FRAME 112"/>
    <property type="match status" value="1"/>
</dbReference>
<evidence type="ECO:0000313" key="1">
    <source>
        <dbReference type="Proteomes" id="UP000695000"/>
    </source>
</evidence>
<dbReference type="GeneID" id="108562862"/>
<name>A0ABM1MQJ0_NICVS</name>
<dbReference type="Proteomes" id="UP000695000">
    <property type="component" value="Unplaced"/>
</dbReference>
<keyword evidence="1" id="KW-1185">Reference proteome</keyword>
<proteinExistence type="predicted"/>
<reference evidence="2" key="1">
    <citation type="submission" date="2025-08" db="UniProtKB">
        <authorList>
            <consortium name="RefSeq"/>
        </authorList>
    </citation>
    <scope>IDENTIFICATION</scope>
    <source>
        <tissue evidence="2">Whole Larva</tissue>
    </source>
</reference>
<protein>
    <submittedName>
        <fullName evidence="2">Uncharacterized protein LOC108562862</fullName>
    </submittedName>
</protein>
<gene>
    <name evidence="2" type="primary">LOC108562862</name>
</gene>
<sequence length="766" mass="88197">MNSPNSLQSYSPEEFVEFSSLKDVTDILETETLILKKLQCIQVIVEKFMPDVRFKDLESDVFIYLLPAANDLVQSIFERNLELLTSSDEQCSEVKDYLQVVLQVFNAIDNVVGSILKQKHLQLQQIYSVPLNVFNILNSTFTHCKKHNHLYQFVDAIQDIQSVFKSAQEVYRHLLQLLDEHMDLDDEDFILEMLDLICDIGESLIGINMKSMADTWKFYSVLMQRYSNIVMDKINLAKPLKFVSNEVSKNIREICDKDGDDEKVDLLTLKISNFFVKLASKLFETYGSAGSNSLYWIEFFCTIYCYFNRDKETFRMIEENVLHPLDFALFKFLANQEKLGSDELEVICNNRRGFVYLLCYVFSKSECPNNEGFAFNYLDIFLKVFTKDLETDLRANVISLFVMRILSVSYKEFMSIEELLFNTVLEGSTEIGLFASDIWVLLLRNAPPTLSYDTILNVISKMSLERPTSASPTQVKLCNLLRNFHKNLPNGLKVKLLEKYSPEAHMHVWNVLGLEHLTAAKSFLKAASLNDFHRSIDNRDFTRSSEDFNSLIFSLTALANIASNGDKSKMCESVKILWDFDADLDEDYFGLYVENLCLFTTRVLVALPAEHQSWVLGHLEKALIFGPHMKVIVFRMLINIAKKDMVPVAWRLVKLCTEDRCRVMKLYLDKAYAVFKTKVGGDSFDLSSVVCAETKQQDATANEEEDEQFMESAAKKLRIEDDAAQDALDLIQHQVKLLVKLQRQGKISREQSKQIYAISNKLQHFV</sequence>